<organism evidence="3 4">
    <name type="scientific">Castilleja foliolosa</name>
    <dbReference type="NCBI Taxonomy" id="1961234"/>
    <lineage>
        <taxon>Eukaryota</taxon>
        <taxon>Viridiplantae</taxon>
        <taxon>Streptophyta</taxon>
        <taxon>Embryophyta</taxon>
        <taxon>Tracheophyta</taxon>
        <taxon>Spermatophyta</taxon>
        <taxon>Magnoliopsida</taxon>
        <taxon>eudicotyledons</taxon>
        <taxon>Gunneridae</taxon>
        <taxon>Pentapetalae</taxon>
        <taxon>asterids</taxon>
        <taxon>lamiids</taxon>
        <taxon>Lamiales</taxon>
        <taxon>Orobanchaceae</taxon>
        <taxon>Pedicularideae</taxon>
        <taxon>Castillejinae</taxon>
        <taxon>Castilleja</taxon>
    </lineage>
</organism>
<dbReference type="Pfam" id="PF01535">
    <property type="entry name" value="PPR"/>
    <property type="match status" value="1"/>
</dbReference>
<dbReference type="EMBL" id="JAVIJP010000107">
    <property type="protein sequence ID" value="KAL3614279.1"/>
    <property type="molecule type" value="Genomic_DNA"/>
</dbReference>
<sequence>MSTSSRRRKFNRFPKLPFLNPHATTSYRKTQRPQQGQALGPPPSLSSSNRVENDFIFLDVLAIIKALGHNKKCELALSVFEWIRKRSDSDKLINGSLVAVIISMLGKDGQVSTAATLFHDLQKDGFDLDVYAYTSLITIVIKRLL</sequence>
<proteinExistence type="predicted"/>
<comment type="caution">
    <text evidence="3">The sequence shown here is derived from an EMBL/GenBank/DDBJ whole genome shotgun (WGS) entry which is preliminary data.</text>
</comment>
<gene>
    <name evidence="3" type="ORF">CASFOL_042353</name>
</gene>
<evidence type="ECO:0000256" key="2">
    <source>
        <dbReference type="SAM" id="MobiDB-lite"/>
    </source>
</evidence>
<dbReference type="InterPro" id="IPR011990">
    <property type="entry name" value="TPR-like_helical_dom_sf"/>
</dbReference>
<keyword evidence="4" id="KW-1185">Reference proteome</keyword>
<dbReference type="NCBIfam" id="TIGR00756">
    <property type="entry name" value="PPR"/>
    <property type="match status" value="1"/>
</dbReference>
<dbReference type="InterPro" id="IPR002885">
    <property type="entry name" value="PPR_rpt"/>
</dbReference>
<evidence type="ECO:0000256" key="1">
    <source>
        <dbReference type="ARBA" id="ARBA00022737"/>
    </source>
</evidence>
<dbReference type="Gene3D" id="1.25.40.10">
    <property type="entry name" value="Tetratricopeptide repeat domain"/>
    <property type="match status" value="1"/>
</dbReference>
<keyword evidence="1" id="KW-0677">Repeat</keyword>
<protein>
    <recommendedName>
        <fullName evidence="5">Pentatricopeptide repeat-containing protein</fullName>
    </recommendedName>
</protein>
<reference evidence="4" key="1">
    <citation type="journal article" date="2024" name="IScience">
        <title>Strigolactones Initiate the Formation of Haustorium-like Structures in Castilleja.</title>
        <authorList>
            <person name="Buerger M."/>
            <person name="Peterson D."/>
            <person name="Chory J."/>
        </authorList>
    </citation>
    <scope>NUCLEOTIDE SEQUENCE [LARGE SCALE GENOMIC DNA]</scope>
</reference>
<dbReference type="Pfam" id="PF13812">
    <property type="entry name" value="PPR_3"/>
    <property type="match status" value="1"/>
</dbReference>
<feature type="compositionally biased region" description="Polar residues" evidence="2">
    <location>
        <begin position="22"/>
        <end position="37"/>
    </location>
</feature>
<feature type="region of interest" description="Disordered" evidence="2">
    <location>
        <begin position="15"/>
        <end position="49"/>
    </location>
</feature>
<evidence type="ECO:0000313" key="4">
    <source>
        <dbReference type="Proteomes" id="UP001632038"/>
    </source>
</evidence>
<name>A0ABD3BAI9_9LAMI</name>
<dbReference type="AlphaFoldDB" id="A0ABD3BAI9"/>
<accession>A0ABD3BAI9</accession>
<evidence type="ECO:0008006" key="5">
    <source>
        <dbReference type="Google" id="ProtNLM"/>
    </source>
</evidence>
<evidence type="ECO:0000313" key="3">
    <source>
        <dbReference type="EMBL" id="KAL3614279.1"/>
    </source>
</evidence>
<dbReference type="Proteomes" id="UP001632038">
    <property type="component" value="Unassembled WGS sequence"/>
</dbReference>